<feature type="transmembrane region" description="Helical" evidence="8">
    <location>
        <begin position="187"/>
        <end position="208"/>
    </location>
</feature>
<dbReference type="RefSeq" id="WP_182955520.1">
    <property type="nucleotide sequence ID" value="NZ_JABEQM010000003.1"/>
</dbReference>
<dbReference type="InterPro" id="IPR001734">
    <property type="entry name" value="Na/solute_symporter"/>
</dbReference>
<proteinExistence type="inferred from homology"/>
<evidence type="ECO:0000256" key="4">
    <source>
        <dbReference type="ARBA" id="ARBA00022692"/>
    </source>
</evidence>
<dbReference type="InterPro" id="IPR050277">
    <property type="entry name" value="Sodium:Solute_Symporter"/>
</dbReference>
<organism evidence="9 10">
    <name type="scientific">Gluconacetobacter tumulisoli</name>
    <dbReference type="NCBI Taxonomy" id="1286189"/>
    <lineage>
        <taxon>Bacteria</taxon>
        <taxon>Pseudomonadati</taxon>
        <taxon>Pseudomonadota</taxon>
        <taxon>Alphaproteobacteria</taxon>
        <taxon>Acetobacterales</taxon>
        <taxon>Acetobacteraceae</taxon>
        <taxon>Gluconacetobacter</taxon>
    </lineage>
</organism>
<dbReference type="Gene3D" id="1.20.1730.10">
    <property type="entry name" value="Sodium/glucose cotransporter"/>
    <property type="match status" value="1"/>
</dbReference>
<evidence type="ECO:0000256" key="6">
    <source>
        <dbReference type="ARBA" id="ARBA00023136"/>
    </source>
</evidence>
<dbReference type="PANTHER" id="PTHR48086:SF8">
    <property type="entry name" value="MONOCARBOXYLIC ACID PERMEASE"/>
    <property type="match status" value="1"/>
</dbReference>
<reference evidence="9 10" key="1">
    <citation type="submission" date="2020-04" db="EMBL/GenBank/DDBJ databases">
        <title>Description of novel Gluconacetobacter.</title>
        <authorList>
            <person name="Sombolestani A."/>
        </authorList>
    </citation>
    <scope>NUCLEOTIDE SEQUENCE [LARGE SCALE GENOMIC DNA]</scope>
    <source>
        <strain evidence="9 10">LMG 27802</strain>
    </source>
</reference>
<evidence type="ECO:0000313" key="10">
    <source>
        <dbReference type="Proteomes" id="UP000578030"/>
    </source>
</evidence>
<evidence type="ECO:0000256" key="8">
    <source>
        <dbReference type="SAM" id="Phobius"/>
    </source>
</evidence>
<keyword evidence="10" id="KW-1185">Reference proteome</keyword>
<dbReference type="EMBL" id="JABEQM010000003">
    <property type="protein sequence ID" value="MBB2200990.1"/>
    <property type="molecule type" value="Genomic_DNA"/>
</dbReference>
<evidence type="ECO:0000256" key="1">
    <source>
        <dbReference type="ARBA" id="ARBA00004141"/>
    </source>
</evidence>
<feature type="transmembrane region" description="Helical" evidence="8">
    <location>
        <begin position="265"/>
        <end position="281"/>
    </location>
</feature>
<keyword evidence="6 8" id="KW-0472">Membrane</keyword>
<feature type="transmembrane region" description="Helical" evidence="8">
    <location>
        <begin position="228"/>
        <end position="253"/>
    </location>
</feature>
<dbReference type="PANTHER" id="PTHR48086">
    <property type="entry name" value="SODIUM/PROLINE SYMPORTER-RELATED"/>
    <property type="match status" value="1"/>
</dbReference>
<sequence>MATVTFCLVILLSLAIALYSRRGHHHQGTRDFFVASGQFGGVLLFFLAVGETYSIGSVLGFPAGTFSHGTAFVIWFLSYIVLAYPVGYFLNPWIWQAGRDHNAITMADLFRHHFGSRAVEIAMTLNAILFLIPFGDLQFTGLLAVLQGFGWPVPTIVITTVAAVTAFFWVALSGIRAPAYVSILKDVMMIVAVVAAGIAALLASGHLPDVRQAGQDIARIRPTGREEAFAMSTVVLQAVGFCVAPQTIAFLFTGRSRRIVRRNQILMPLYMLMFPFLYWVADYARRSGMPLHAPNDAFMAVSLALLPGWVDGLVAAACALSALVVLAGICLAIGPLVSHNLLHGLSDRQQRYGAQIVIAVYLLFSIVSAAHASGLMIKFNTMYYFGVTQAAPGIFAILMARAISPAALVAGLVAGDLLSVGLYLGDADLGGINPGLVGLVANAAILWGGSRLLPNRKLVPILPFLRRDEAQASAGGRS</sequence>
<dbReference type="GO" id="GO:0022857">
    <property type="term" value="F:transmembrane transporter activity"/>
    <property type="evidence" value="ECO:0007669"/>
    <property type="project" value="InterPro"/>
</dbReference>
<comment type="caution">
    <text evidence="9">The sequence shown here is derived from an EMBL/GenBank/DDBJ whole genome shotgun (WGS) entry which is preliminary data.</text>
</comment>
<evidence type="ECO:0000256" key="2">
    <source>
        <dbReference type="ARBA" id="ARBA00006434"/>
    </source>
</evidence>
<accession>A0A7W4K5W8</accession>
<evidence type="ECO:0000313" key="9">
    <source>
        <dbReference type="EMBL" id="MBB2200990.1"/>
    </source>
</evidence>
<dbReference type="GO" id="GO:0005886">
    <property type="term" value="C:plasma membrane"/>
    <property type="evidence" value="ECO:0007669"/>
    <property type="project" value="TreeGrafter"/>
</dbReference>
<protein>
    <submittedName>
        <fullName evidence="9">Sodium:solute symporter</fullName>
    </submittedName>
</protein>
<gene>
    <name evidence="9" type="ORF">HLH28_05250</name>
</gene>
<feature type="transmembrane region" description="Helical" evidence="8">
    <location>
        <begin position="114"/>
        <end position="135"/>
    </location>
</feature>
<feature type="transmembrane region" description="Helical" evidence="8">
    <location>
        <begin position="313"/>
        <end position="337"/>
    </location>
</feature>
<dbReference type="Proteomes" id="UP000578030">
    <property type="component" value="Unassembled WGS sequence"/>
</dbReference>
<dbReference type="Pfam" id="PF00474">
    <property type="entry name" value="SSF"/>
    <property type="match status" value="1"/>
</dbReference>
<dbReference type="AlphaFoldDB" id="A0A7W4K5W8"/>
<feature type="transmembrane region" description="Helical" evidence="8">
    <location>
        <begin position="72"/>
        <end position="94"/>
    </location>
</feature>
<comment type="subcellular location">
    <subcellularLocation>
        <location evidence="1">Membrane</location>
        <topology evidence="1">Multi-pass membrane protein</topology>
    </subcellularLocation>
</comment>
<evidence type="ECO:0000256" key="5">
    <source>
        <dbReference type="ARBA" id="ARBA00022989"/>
    </source>
</evidence>
<evidence type="ECO:0000256" key="3">
    <source>
        <dbReference type="ARBA" id="ARBA00022448"/>
    </source>
</evidence>
<keyword evidence="4 8" id="KW-0812">Transmembrane</keyword>
<dbReference type="PROSITE" id="PS50283">
    <property type="entry name" value="NA_SOLUT_SYMP_3"/>
    <property type="match status" value="1"/>
</dbReference>
<name>A0A7W4K5W8_9PROT</name>
<dbReference type="InterPro" id="IPR038377">
    <property type="entry name" value="Na/Glc_symporter_sf"/>
</dbReference>
<feature type="transmembrane region" description="Helical" evidence="8">
    <location>
        <begin position="431"/>
        <end position="449"/>
    </location>
</feature>
<keyword evidence="3" id="KW-0813">Transport</keyword>
<feature type="transmembrane region" description="Helical" evidence="8">
    <location>
        <begin position="155"/>
        <end position="175"/>
    </location>
</feature>
<evidence type="ECO:0000256" key="7">
    <source>
        <dbReference type="RuleBase" id="RU362091"/>
    </source>
</evidence>
<keyword evidence="5 8" id="KW-1133">Transmembrane helix</keyword>
<comment type="similarity">
    <text evidence="2 7">Belongs to the sodium:solute symporter (SSF) (TC 2.A.21) family.</text>
</comment>
<feature type="transmembrane region" description="Helical" evidence="8">
    <location>
        <begin position="358"/>
        <end position="377"/>
    </location>
</feature>